<dbReference type="Gene3D" id="1.10.10.10">
    <property type="entry name" value="Winged helix-like DNA-binding domain superfamily/Winged helix DNA-binding domain"/>
    <property type="match status" value="1"/>
</dbReference>
<dbReference type="SMART" id="SM00421">
    <property type="entry name" value="HTH_LUXR"/>
    <property type="match status" value="1"/>
</dbReference>
<comment type="similarity">
    <text evidence="1">Belongs to the sigma-70 factor family. ECF subfamily.</text>
</comment>
<organism evidence="6 7">
    <name type="scientific">Salmonirosea aquatica</name>
    <dbReference type="NCBI Taxonomy" id="2654236"/>
    <lineage>
        <taxon>Bacteria</taxon>
        <taxon>Pseudomonadati</taxon>
        <taxon>Bacteroidota</taxon>
        <taxon>Cytophagia</taxon>
        <taxon>Cytophagales</taxon>
        <taxon>Spirosomataceae</taxon>
        <taxon>Salmonirosea</taxon>
    </lineage>
</organism>
<dbReference type="AlphaFoldDB" id="A0A7C9BJA0"/>
<keyword evidence="4" id="KW-0804">Transcription</keyword>
<dbReference type="SUPFAM" id="SSF88659">
    <property type="entry name" value="Sigma3 and sigma4 domains of RNA polymerase sigma factors"/>
    <property type="match status" value="1"/>
</dbReference>
<protein>
    <submittedName>
        <fullName evidence="6">RNA polymerase sigma-70 factor</fullName>
    </submittedName>
</protein>
<dbReference type="PANTHER" id="PTHR43133:SF46">
    <property type="entry name" value="RNA POLYMERASE SIGMA-70 FACTOR ECF SUBFAMILY"/>
    <property type="match status" value="1"/>
</dbReference>
<dbReference type="GO" id="GO:0003677">
    <property type="term" value="F:DNA binding"/>
    <property type="evidence" value="ECO:0007669"/>
    <property type="project" value="InterPro"/>
</dbReference>
<evidence type="ECO:0000259" key="5">
    <source>
        <dbReference type="SMART" id="SM00421"/>
    </source>
</evidence>
<keyword evidence="2" id="KW-0805">Transcription regulation</keyword>
<evidence type="ECO:0000256" key="4">
    <source>
        <dbReference type="ARBA" id="ARBA00023163"/>
    </source>
</evidence>
<evidence type="ECO:0000256" key="3">
    <source>
        <dbReference type="ARBA" id="ARBA00023082"/>
    </source>
</evidence>
<evidence type="ECO:0000313" key="7">
    <source>
        <dbReference type="Proteomes" id="UP000479293"/>
    </source>
</evidence>
<evidence type="ECO:0000313" key="6">
    <source>
        <dbReference type="EMBL" id="MPR34195.1"/>
    </source>
</evidence>
<dbReference type="GO" id="GO:0006352">
    <property type="term" value="P:DNA-templated transcription initiation"/>
    <property type="evidence" value="ECO:0007669"/>
    <property type="project" value="InterPro"/>
</dbReference>
<gene>
    <name evidence="6" type="ORF">GBK04_12720</name>
</gene>
<dbReference type="GO" id="GO:0016987">
    <property type="term" value="F:sigma factor activity"/>
    <property type="evidence" value="ECO:0007669"/>
    <property type="project" value="UniProtKB-KW"/>
</dbReference>
<dbReference type="NCBIfam" id="TIGR02937">
    <property type="entry name" value="sigma70-ECF"/>
    <property type="match status" value="1"/>
</dbReference>
<dbReference type="NCBIfam" id="TIGR02985">
    <property type="entry name" value="Sig70_bacteroi1"/>
    <property type="match status" value="1"/>
</dbReference>
<dbReference type="Gene3D" id="1.10.1740.10">
    <property type="match status" value="1"/>
</dbReference>
<dbReference type="InterPro" id="IPR013324">
    <property type="entry name" value="RNA_pol_sigma_r3/r4-like"/>
</dbReference>
<keyword evidence="3" id="KW-0731">Sigma factor</keyword>
<dbReference type="Pfam" id="PF04542">
    <property type="entry name" value="Sigma70_r2"/>
    <property type="match status" value="1"/>
</dbReference>
<evidence type="ECO:0000256" key="2">
    <source>
        <dbReference type="ARBA" id="ARBA00023015"/>
    </source>
</evidence>
<dbReference type="InterPro" id="IPR007627">
    <property type="entry name" value="RNA_pol_sigma70_r2"/>
</dbReference>
<dbReference type="InterPro" id="IPR000792">
    <property type="entry name" value="Tscrpt_reg_LuxR_C"/>
</dbReference>
<dbReference type="PRINTS" id="PR00038">
    <property type="entry name" value="HTHLUXR"/>
</dbReference>
<proteinExistence type="inferred from homology"/>
<name>A0A7C9BJA0_9BACT</name>
<dbReference type="InterPro" id="IPR014327">
    <property type="entry name" value="RNA_pol_sigma70_bacteroid"/>
</dbReference>
<feature type="domain" description="HTH luxR-type" evidence="5">
    <location>
        <begin position="131"/>
        <end position="188"/>
    </location>
</feature>
<dbReference type="RefSeq" id="WP_152760196.1">
    <property type="nucleotide sequence ID" value="NZ_WHLY01000002.1"/>
</dbReference>
<dbReference type="InterPro" id="IPR039425">
    <property type="entry name" value="RNA_pol_sigma-70-like"/>
</dbReference>
<evidence type="ECO:0000256" key="1">
    <source>
        <dbReference type="ARBA" id="ARBA00010641"/>
    </source>
</evidence>
<dbReference type="InterPro" id="IPR013325">
    <property type="entry name" value="RNA_pol_sigma_r2"/>
</dbReference>
<dbReference type="InterPro" id="IPR036388">
    <property type="entry name" value="WH-like_DNA-bd_sf"/>
</dbReference>
<sequence>METKYTNSTDEELLDGLRDNDDRKAFETLYGRYSIRIFDYIHARVNDRYTAQEIVQELFLGLWQKRATLSVQAFRPYLFSAAKNLIVSHYRKEMAREIRQKNWDAARSHQEEHTYQETLVQDLRARYGEGLRLLPEKCQRVFMLSRDGLSNREVADRLDISEKTVEQHITKAIRFLKVYLKEHLAYLLAFTTFF</sequence>
<dbReference type="Pfam" id="PF08281">
    <property type="entry name" value="Sigma70_r4_2"/>
    <property type="match status" value="1"/>
</dbReference>
<dbReference type="PANTHER" id="PTHR43133">
    <property type="entry name" value="RNA POLYMERASE ECF-TYPE SIGMA FACTO"/>
    <property type="match status" value="1"/>
</dbReference>
<comment type="caution">
    <text evidence="6">The sequence shown here is derived from an EMBL/GenBank/DDBJ whole genome shotgun (WGS) entry which is preliminary data.</text>
</comment>
<reference evidence="6 7" key="1">
    <citation type="submission" date="2019-10" db="EMBL/GenBank/DDBJ databases">
        <title>Draft Genome Sequence of Cytophagaceae sp. SJW1-29.</title>
        <authorList>
            <person name="Choi A."/>
        </authorList>
    </citation>
    <scope>NUCLEOTIDE SEQUENCE [LARGE SCALE GENOMIC DNA]</scope>
    <source>
        <strain evidence="6 7">SJW1-29</strain>
    </source>
</reference>
<dbReference type="SUPFAM" id="SSF88946">
    <property type="entry name" value="Sigma2 domain of RNA polymerase sigma factors"/>
    <property type="match status" value="1"/>
</dbReference>
<dbReference type="InterPro" id="IPR014284">
    <property type="entry name" value="RNA_pol_sigma-70_dom"/>
</dbReference>
<accession>A0A7C9BJA0</accession>
<dbReference type="InterPro" id="IPR013249">
    <property type="entry name" value="RNA_pol_sigma70_r4_t2"/>
</dbReference>
<dbReference type="Proteomes" id="UP000479293">
    <property type="component" value="Unassembled WGS sequence"/>
</dbReference>
<dbReference type="EMBL" id="WHLY01000002">
    <property type="protein sequence ID" value="MPR34195.1"/>
    <property type="molecule type" value="Genomic_DNA"/>
</dbReference>
<keyword evidence="7" id="KW-1185">Reference proteome</keyword>